<dbReference type="FunFam" id="1.10.220.110:FF:000001">
    <property type="entry name" value="GDNF family receptor alpha"/>
    <property type="match status" value="1"/>
</dbReference>
<sequence length="417" mass="47366">MKSLGIILLISGTVTFLYANTPVRSDCLQEEQACVQDLQCNSSYYIFQDCSRGKMSSSRCQNAALVLQQTPLLNCKCQHRMKREDHCLNVYWSVHPVQDDLVFDESPYEESEFENMVTSDYSRVVENDPTLLMDTSNVCLQQANICSSNNKCSRHKTLYASLCSQRNADGSCDRRKCHRHLRNFFDKVSEDFTKRLLFCPCEHSYCAERRRRTIVPECSFEEKSKKNCLQLQHSCVADIVCRSHLADFQKNCYLFDKTSEDCPPDKYGSCLQSYIRMIGTVMTPNYINNSSMDVSLWCTCDGSGNQREDCNMVLGMFTNNRCFKNAIAAEINRYQPQVILPVLPQPNIHVPLISAPVKANDQNSIEVDGSTKVLIHNRNEESYGKRNPSSGVSCPSLALTLLSSPLLLWLLNAFCSL</sequence>
<dbReference type="SMART" id="SM00907">
    <property type="entry name" value="GDNF"/>
    <property type="match status" value="3"/>
</dbReference>
<feature type="domain" description="GDNF/GAS1" evidence="10">
    <location>
        <begin position="27"/>
        <end position="98"/>
    </location>
</feature>
<evidence type="ECO:0000256" key="8">
    <source>
        <dbReference type="ARBA" id="ARBA00023180"/>
    </source>
</evidence>
<keyword evidence="8" id="KW-0325">Glycoprotein</keyword>
<dbReference type="GO" id="GO:0007169">
    <property type="term" value="P:cell surface receptor protein tyrosine kinase signaling pathway"/>
    <property type="evidence" value="ECO:0007669"/>
    <property type="project" value="UniProtKB-ARBA"/>
</dbReference>
<dbReference type="Proteomes" id="UP000186698">
    <property type="component" value="Chromosome 3S"/>
</dbReference>
<feature type="domain" description="GDNF/GAS1" evidence="10">
    <location>
        <begin position="139"/>
        <end position="218"/>
    </location>
</feature>
<dbReference type="PANTHER" id="PTHR10269">
    <property type="entry name" value="GDNF RECEPTOR ALPHA"/>
    <property type="match status" value="1"/>
</dbReference>
<proteinExistence type="inferred from homology"/>
<dbReference type="Gene3D" id="1.10.220.110">
    <property type="entry name" value="GDNF binding domain"/>
    <property type="match status" value="1"/>
</dbReference>
<organism evidence="11 12">
    <name type="scientific">Xenopus laevis</name>
    <name type="common">African clawed frog</name>
    <dbReference type="NCBI Taxonomy" id="8355"/>
    <lineage>
        <taxon>Eukaryota</taxon>
        <taxon>Metazoa</taxon>
        <taxon>Chordata</taxon>
        <taxon>Craniata</taxon>
        <taxon>Vertebrata</taxon>
        <taxon>Euteleostomi</taxon>
        <taxon>Amphibia</taxon>
        <taxon>Batrachia</taxon>
        <taxon>Anura</taxon>
        <taxon>Pipoidea</taxon>
        <taxon>Pipidae</taxon>
        <taxon>Xenopodinae</taxon>
        <taxon>Xenopus</taxon>
        <taxon>Xenopus</taxon>
    </lineage>
</organism>
<dbReference type="RefSeq" id="XP_018111566.1">
    <property type="nucleotide sequence ID" value="XM_018256077.2"/>
</dbReference>
<keyword evidence="4" id="KW-0336">GPI-anchor</keyword>
<dbReference type="AGR" id="Xenbase:XB-GENE-6488685"/>
<keyword evidence="9" id="KW-0449">Lipoprotein</keyword>
<dbReference type="InterPro" id="IPR016017">
    <property type="entry name" value="GDNF/GAS1"/>
</dbReference>
<dbReference type="GO" id="GO:0009897">
    <property type="term" value="C:external side of plasma membrane"/>
    <property type="evidence" value="ECO:0000318"/>
    <property type="project" value="GO_Central"/>
</dbReference>
<dbReference type="CTD" id="108713218"/>
<dbReference type="Pfam" id="PF02351">
    <property type="entry name" value="GDNF"/>
    <property type="match status" value="3"/>
</dbReference>
<keyword evidence="6" id="KW-0472">Membrane</keyword>
<dbReference type="STRING" id="8355.A0A1L8GUZ8"/>
<dbReference type="Bgee" id="108713218">
    <property type="expression patterns" value="Expressed in pancreas and 15 other cell types or tissues"/>
</dbReference>
<protein>
    <submittedName>
        <fullName evidence="12">GDNF family receptor alpha-4</fullName>
    </submittedName>
</protein>
<dbReference type="OMA" id="CLENTIW"/>
<reference evidence="11" key="1">
    <citation type="submission" date="2024-06" db="UniProtKB">
        <authorList>
            <consortium name="RefSeq"/>
        </authorList>
    </citation>
    <scope>NUCLEOTIDE SEQUENCE [LARGE SCALE GENOMIC DNA]</scope>
    <source>
        <strain evidence="11">J_2021</strain>
    </source>
</reference>
<dbReference type="InterPro" id="IPR003438">
    <property type="entry name" value="GDNF_rcpt"/>
</dbReference>
<keyword evidence="3" id="KW-1003">Cell membrane</keyword>
<evidence type="ECO:0000256" key="5">
    <source>
        <dbReference type="ARBA" id="ARBA00022729"/>
    </source>
</evidence>
<evidence type="ECO:0000256" key="6">
    <source>
        <dbReference type="ARBA" id="ARBA00023136"/>
    </source>
</evidence>
<evidence type="ECO:0000313" key="12">
    <source>
        <dbReference type="RefSeq" id="XP_018111566.1"/>
    </source>
</evidence>
<dbReference type="GeneID" id="108713218"/>
<keyword evidence="11" id="KW-1185">Reference proteome</keyword>
<dbReference type="OrthoDB" id="9894700at2759"/>
<dbReference type="PANTHER" id="PTHR10269:SF15">
    <property type="entry name" value="GDNF FAMILY RECEPTOR ALPHA-3"/>
    <property type="match status" value="1"/>
</dbReference>
<dbReference type="PRINTS" id="PR01316">
    <property type="entry name" value="GDNFRECEPTOR"/>
</dbReference>
<dbReference type="Xenbase" id="XB-GENE-6488685">
    <property type="gene designation" value="gfra3.S"/>
</dbReference>
<dbReference type="SUPFAM" id="SSF110035">
    <property type="entry name" value="GDNF receptor-like"/>
    <property type="match status" value="1"/>
</dbReference>
<dbReference type="GO" id="GO:0043235">
    <property type="term" value="C:receptor complex"/>
    <property type="evidence" value="ECO:0000318"/>
    <property type="project" value="GO_Central"/>
</dbReference>
<evidence type="ECO:0000256" key="3">
    <source>
        <dbReference type="ARBA" id="ARBA00022475"/>
    </source>
</evidence>
<dbReference type="AlphaFoldDB" id="A0A1L8GUZ8"/>
<evidence type="ECO:0000256" key="2">
    <source>
        <dbReference type="ARBA" id="ARBA00005961"/>
    </source>
</evidence>
<keyword evidence="7 12" id="KW-0675">Receptor</keyword>
<dbReference type="PaxDb" id="8355-A0A1L8GUZ8"/>
<dbReference type="GO" id="GO:0038023">
    <property type="term" value="F:signaling receptor activity"/>
    <property type="evidence" value="ECO:0000318"/>
    <property type="project" value="GO_Central"/>
</dbReference>
<keyword evidence="5" id="KW-0732">Signal</keyword>
<comment type="similarity">
    <text evidence="2">Belongs to the GDNFR family.</text>
</comment>
<dbReference type="GO" id="GO:0007399">
    <property type="term" value="P:nervous system development"/>
    <property type="evidence" value="ECO:0000318"/>
    <property type="project" value="GO_Central"/>
</dbReference>
<feature type="domain" description="GDNF/GAS1" evidence="10">
    <location>
        <begin position="228"/>
        <end position="322"/>
    </location>
</feature>
<evidence type="ECO:0000256" key="4">
    <source>
        <dbReference type="ARBA" id="ARBA00022622"/>
    </source>
</evidence>
<gene>
    <name evidence="12 13" type="primary">gfra3.S</name>
</gene>
<comment type="subcellular location">
    <subcellularLocation>
        <location evidence="1">Cell membrane</location>
        <topology evidence="1">Lipid-anchor</topology>
        <topology evidence="1">GPI-anchor</topology>
    </subcellularLocation>
</comment>
<evidence type="ECO:0000313" key="11">
    <source>
        <dbReference type="Proteomes" id="UP000186698"/>
    </source>
</evidence>
<evidence type="ECO:0000256" key="1">
    <source>
        <dbReference type="ARBA" id="ARBA00004609"/>
    </source>
</evidence>
<evidence type="ECO:0000313" key="13">
    <source>
        <dbReference type="Xenbase" id="XB-GENE-6488685"/>
    </source>
</evidence>
<dbReference type="InterPro" id="IPR037193">
    <property type="entry name" value="GDNF_alpha"/>
</dbReference>
<dbReference type="KEGG" id="xla:108713218"/>
<name>A0A1L8GUZ8_XENLA</name>
<evidence type="ECO:0000256" key="9">
    <source>
        <dbReference type="ARBA" id="ARBA00023288"/>
    </source>
</evidence>
<evidence type="ECO:0000259" key="10">
    <source>
        <dbReference type="SMART" id="SM00907"/>
    </source>
</evidence>
<reference evidence="12" key="2">
    <citation type="submission" date="2025-08" db="UniProtKB">
        <authorList>
            <consortium name="RefSeq"/>
        </authorList>
    </citation>
    <scope>IDENTIFICATION</scope>
    <source>
        <strain evidence="12">J_2021</strain>
        <tissue evidence="12">Erythrocytes</tissue>
    </source>
</reference>
<accession>A0A1L8GUZ8</accession>
<evidence type="ECO:0000256" key="7">
    <source>
        <dbReference type="ARBA" id="ARBA00023170"/>
    </source>
</evidence>